<sequence>MKTIANDGNRQRAFTQTGLRLGLYPSIKRLYQRAGLGNDTLGVKICSGATTGSLGAALANPIDLVRVRLQGEAGLLRNGVYATGLHAGHGPRHAHTLRAFVDIFQQEGLGGLWRGVSANVARASLLSSAQLTTYDQCKQVAVRAGWLDGPRLHLCSSCLSGFVAQIACMPADVVKTRVQCGAGLFQSSLQCAAYILREEGFRGFYRGFAPAAARQVPVMAVQMPIVEQIRRRLFGLSYM</sequence>
<name>A0A1Q9E2D1_SYMMI</name>
<evidence type="ECO:0000256" key="4">
    <source>
        <dbReference type="ARBA" id="ARBA00022692"/>
    </source>
</evidence>
<dbReference type="EMBL" id="LSRX01000288">
    <property type="protein sequence ID" value="OLQ01549.1"/>
    <property type="molecule type" value="Genomic_DNA"/>
</dbReference>
<dbReference type="PANTHER" id="PTHR45618">
    <property type="entry name" value="MITOCHONDRIAL DICARBOXYLATE CARRIER-RELATED"/>
    <property type="match status" value="1"/>
</dbReference>
<keyword evidence="5" id="KW-0677">Repeat</keyword>
<keyword evidence="11" id="KW-1185">Reference proteome</keyword>
<protein>
    <submittedName>
        <fullName evidence="10">Mitochondrial uncoupling protein 2</fullName>
    </submittedName>
</protein>
<evidence type="ECO:0000256" key="3">
    <source>
        <dbReference type="ARBA" id="ARBA00022448"/>
    </source>
</evidence>
<keyword evidence="3 9" id="KW-0813">Transport</keyword>
<dbReference type="Proteomes" id="UP000186817">
    <property type="component" value="Unassembled WGS sequence"/>
</dbReference>
<dbReference type="InterPro" id="IPR018108">
    <property type="entry name" value="MCP_transmembrane"/>
</dbReference>
<evidence type="ECO:0000256" key="5">
    <source>
        <dbReference type="ARBA" id="ARBA00022737"/>
    </source>
</evidence>
<gene>
    <name evidence="10" type="primary">Ucp2</name>
    <name evidence="10" type="ORF">AK812_SmicGene15681</name>
</gene>
<proteinExistence type="inferred from homology"/>
<evidence type="ECO:0000256" key="7">
    <source>
        <dbReference type="ARBA" id="ARBA00023136"/>
    </source>
</evidence>
<organism evidence="10 11">
    <name type="scientific">Symbiodinium microadriaticum</name>
    <name type="common">Dinoflagellate</name>
    <name type="synonym">Zooxanthella microadriatica</name>
    <dbReference type="NCBI Taxonomy" id="2951"/>
    <lineage>
        <taxon>Eukaryota</taxon>
        <taxon>Sar</taxon>
        <taxon>Alveolata</taxon>
        <taxon>Dinophyceae</taxon>
        <taxon>Suessiales</taxon>
        <taxon>Symbiodiniaceae</taxon>
        <taxon>Symbiodinium</taxon>
    </lineage>
</organism>
<evidence type="ECO:0000256" key="9">
    <source>
        <dbReference type="RuleBase" id="RU000488"/>
    </source>
</evidence>
<accession>A0A1Q9E2D1</accession>
<comment type="subcellular location">
    <subcellularLocation>
        <location evidence="1">Membrane</location>
        <topology evidence="1">Multi-pass membrane protein</topology>
    </subcellularLocation>
</comment>
<evidence type="ECO:0000313" key="10">
    <source>
        <dbReference type="EMBL" id="OLQ01549.1"/>
    </source>
</evidence>
<keyword evidence="7 8" id="KW-0472">Membrane</keyword>
<feature type="repeat" description="Solcar" evidence="8">
    <location>
        <begin position="148"/>
        <end position="232"/>
    </location>
</feature>
<comment type="caution">
    <text evidence="10">The sequence shown here is derived from an EMBL/GenBank/DDBJ whole genome shotgun (WGS) entry which is preliminary data.</text>
</comment>
<evidence type="ECO:0000256" key="1">
    <source>
        <dbReference type="ARBA" id="ARBA00004141"/>
    </source>
</evidence>
<dbReference type="InterPro" id="IPR023395">
    <property type="entry name" value="MCP_dom_sf"/>
</dbReference>
<evidence type="ECO:0000313" key="11">
    <source>
        <dbReference type="Proteomes" id="UP000186817"/>
    </source>
</evidence>
<feature type="repeat" description="Solcar" evidence="8">
    <location>
        <begin position="39"/>
        <end position="140"/>
    </location>
</feature>
<reference evidence="10 11" key="1">
    <citation type="submission" date="2016-02" db="EMBL/GenBank/DDBJ databases">
        <title>Genome analysis of coral dinoflagellate symbionts highlights evolutionary adaptations to a symbiotic lifestyle.</title>
        <authorList>
            <person name="Aranda M."/>
            <person name="Li Y."/>
            <person name="Liew Y.J."/>
            <person name="Baumgarten S."/>
            <person name="Simakov O."/>
            <person name="Wilson M."/>
            <person name="Piel J."/>
            <person name="Ashoor H."/>
            <person name="Bougouffa S."/>
            <person name="Bajic V.B."/>
            <person name="Ryu T."/>
            <person name="Ravasi T."/>
            <person name="Bayer T."/>
            <person name="Micklem G."/>
            <person name="Kim H."/>
            <person name="Bhak J."/>
            <person name="Lajeunesse T.C."/>
            <person name="Voolstra C.R."/>
        </authorList>
    </citation>
    <scope>NUCLEOTIDE SEQUENCE [LARGE SCALE GENOMIC DNA]</scope>
    <source>
        <strain evidence="10 11">CCMP2467</strain>
    </source>
</reference>
<evidence type="ECO:0000256" key="6">
    <source>
        <dbReference type="ARBA" id="ARBA00022989"/>
    </source>
</evidence>
<dbReference type="GO" id="GO:0016020">
    <property type="term" value="C:membrane"/>
    <property type="evidence" value="ECO:0007669"/>
    <property type="project" value="UniProtKB-SubCell"/>
</dbReference>
<dbReference type="Gene3D" id="1.50.40.10">
    <property type="entry name" value="Mitochondrial carrier domain"/>
    <property type="match status" value="1"/>
</dbReference>
<dbReference type="InterPro" id="IPR050391">
    <property type="entry name" value="Mito_Metabolite_Transporter"/>
</dbReference>
<dbReference type="OMA" id="TTRFGAY"/>
<comment type="similarity">
    <text evidence="2 9">Belongs to the mitochondrial carrier (TC 2.A.29) family.</text>
</comment>
<evidence type="ECO:0000256" key="8">
    <source>
        <dbReference type="PROSITE-ProRule" id="PRU00282"/>
    </source>
</evidence>
<evidence type="ECO:0000256" key="2">
    <source>
        <dbReference type="ARBA" id="ARBA00006375"/>
    </source>
</evidence>
<keyword evidence="6" id="KW-1133">Transmembrane helix</keyword>
<dbReference type="SUPFAM" id="SSF103506">
    <property type="entry name" value="Mitochondrial carrier"/>
    <property type="match status" value="1"/>
</dbReference>
<dbReference type="PROSITE" id="PS50920">
    <property type="entry name" value="SOLCAR"/>
    <property type="match status" value="2"/>
</dbReference>
<keyword evidence="4 8" id="KW-0812">Transmembrane</keyword>
<dbReference type="OrthoDB" id="756301at2759"/>
<dbReference type="AlphaFoldDB" id="A0A1Q9E2D1"/>
<dbReference type="Pfam" id="PF00153">
    <property type="entry name" value="Mito_carr"/>
    <property type="match status" value="2"/>
</dbReference>